<dbReference type="Proteomes" id="UP001305414">
    <property type="component" value="Unassembled WGS sequence"/>
</dbReference>
<organism evidence="1 2">
    <name type="scientific">Xylaria bambusicola</name>
    <dbReference type="NCBI Taxonomy" id="326684"/>
    <lineage>
        <taxon>Eukaryota</taxon>
        <taxon>Fungi</taxon>
        <taxon>Dikarya</taxon>
        <taxon>Ascomycota</taxon>
        <taxon>Pezizomycotina</taxon>
        <taxon>Sordariomycetes</taxon>
        <taxon>Xylariomycetidae</taxon>
        <taxon>Xylariales</taxon>
        <taxon>Xylariaceae</taxon>
        <taxon>Xylaria</taxon>
    </lineage>
</organism>
<protein>
    <submittedName>
        <fullName evidence="1">Uncharacterized protein</fullName>
    </submittedName>
</protein>
<comment type="caution">
    <text evidence="1">The sequence shown here is derived from an EMBL/GenBank/DDBJ whole genome shotgun (WGS) entry which is preliminary data.</text>
</comment>
<proteinExistence type="predicted"/>
<reference evidence="1 2" key="1">
    <citation type="submission" date="2023-10" db="EMBL/GenBank/DDBJ databases">
        <title>Draft genome sequence of Xylaria bambusicola isolate GMP-LS, the root and basal stem rot pathogen of sugarcane in Indonesia.</title>
        <authorList>
            <person name="Selvaraj P."/>
            <person name="Muralishankar V."/>
            <person name="Muruganantham S."/>
            <person name="Sp S."/>
            <person name="Haryani S."/>
            <person name="Lau K.J.X."/>
            <person name="Naqvi N.I."/>
        </authorList>
    </citation>
    <scope>NUCLEOTIDE SEQUENCE [LARGE SCALE GENOMIC DNA]</scope>
    <source>
        <strain evidence="1">GMP-LS</strain>
    </source>
</reference>
<name>A0AAN7UDK0_9PEZI</name>
<dbReference type="EMBL" id="JAWHQM010000015">
    <property type="protein sequence ID" value="KAK5630285.1"/>
    <property type="molecule type" value="Genomic_DNA"/>
</dbReference>
<keyword evidence="2" id="KW-1185">Reference proteome</keyword>
<evidence type="ECO:0000313" key="2">
    <source>
        <dbReference type="Proteomes" id="UP001305414"/>
    </source>
</evidence>
<evidence type="ECO:0000313" key="1">
    <source>
        <dbReference type="EMBL" id="KAK5630285.1"/>
    </source>
</evidence>
<dbReference type="AlphaFoldDB" id="A0AAN7UDK0"/>
<gene>
    <name evidence="1" type="ORF">RRF57_006000</name>
</gene>
<accession>A0AAN7UDK0</accession>
<sequence length="116" mass="13000">MSLGLIARGGRRVLNDCAACYDLCQGPQVRCTTARAYNDKDMFRQLSESGLNIICTLHSPLPLPMSRWPFLDFGEGTLKAAVFRKSSAHLAKNRRDNYRTMKRGAVAYDIATVKYP</sequence>